<accession>A0A2W5Z892</accession>
<protein>
    <recommendedName>
        <fullName evidence="1">DUF58 domain-containing protein</fullName>
    </recommendedName>
</protein>
<dbReference type="Pfam" id="PF01882">
    <property type="entry name" value="DUF58"/>
    <property type="match status" value="1"/>
</dbReference>
<evidence type="ECO:0000313" key="3">
    <source>
        <dbReference type="Proteomes" id="UP000248724"/>
    </source>
</evidence>
<feature type="domain" description="DUF58" evidence="1">
    <location>
        <begin position="189"/>
        <end position="361"/>
    </location>
</feature>
<gene>
    <name evidence="2" type="ORF">DLM65_05680</name>
</gene>
<dbReference type="PANTHER" id="PTHR33608:SF3">
    <property type="entry name" value="SLR2013 PROTEIN"/>
    <property type="match status" value="1"/>
</dbReference>
<evidence type="ECO:0000313" key="2">
    <source>
        <dbReference type="EMBL" id="PZR81503.1"/>
    </source>
</evidence>
<evidence type="ECO:0000259" key="1">
    <source>
        <dbReference type="Pfam" id="PF01882"/>
    </source>
</evidence>
<proteinExistence type="predicted"/>
<dbReference type="Gene3D" id="3.40.50.410">
    <property type="entry name" value="von Willebrand factor, type A domain"/>
    <property type="match status" value="1"/>
</dbReference>
<dbReference type="SUPFAM" id="SSF53300">
    <property type="entry name" value="vWA-like"/>
    <property type="match status" value="1"/>
</dbReference>
<comment type="caution">
    <text evidence="2">The sequence shown here is derived from an EMBL/GenBank/DDBJ whole genome shotgun (WGS) entry which is preliminary data.</text>
</comment>
<dbReference type="InterPro" id="IPR002881">
    <property type="entry name" value="DUF58"/>
</dbReference>
<reference evidence="2 3" key="1">
    <citation type="journal article" date="2017" name="Nature">
        <title>Atmospheric trace gases support primary production in Antarctic desert surface soil.</title>
        <authorList>
            <person name="Ji M."/>
            <person name="Greening C."/>
            <person name="Vanwonterghem I."/>
            <person name="Carere C.R."/>
            <person name="Bay S.K."/>
            <person name="Steen J.A."/>
            <person name="Montgomery K."/>
            <person name="Lines T."/>
            <person name="Beardall J."/>
            <person name="van Dorst J."/>
            <person name="Snape I."/>
            <person name="Stott M.B."/>
            <person name="Hugenholtz P."/>
            <person name="Ferrari B.C."/>
        </authorList>
    </citation>
    <scope>NUCLEOTIDE SEQUENCE [LARGE SCALE GENOMIC DNA]</scope>
    <source>
        <strain evidence="2">RRmetagenome_bin12</strain>
    </source>
</reference>
<dbReference type="PANTHER" id="PTHR33608">
    <property type="entry name" value="BLL2464 PROTEIN"/>
    <property type="match status" value="1"/>
</dbReference>
<name>A0A2W5Z892_9BACT</name>
<dbReference type="Proteomes" id="UP000248724">
    <property type="component" value="Unassembled WGS sequence"/>
</dbReference>
<dbReference type="InterPro" id="IPR036465">
    <property type="entry name" value="vWFA_dom_sf"/>
</dbReference>
<dbReference type="EMBL" id="QHBU01000109">
    <property type="protein sequence ID" value="PZR81503.1"/>
    <property type="molecule type" value="Genomic_DNA"/>
</dbReference>
<organism evidence="2 3">
    <name type="scientific">Candidatus Aeolococcus gillhamiae</name>
    <dbReference type="NCBI Taxonomy" id="3127015"/>
    <lineage>
        <taxon>Bacteria</taxon>
        <taxon>Bacillati</taxon>
        <taxon>Candidatus Dormiibacterota</taxon>
        <taxon>Candidatus Dormibacteria</taxon>
        <taxon>Candidatus Aeolococcales</taxon>
        <taxon>Candidatus Aeolococcaceae</taxon>
        <taxon>Candidatus Aeolococcus</taxon>
    </lineage>
</organism>
<sequence length="428" mass="46176">MTRRALALLLVPLLVVALGAAVSALLGLGLVLFGIATALVLIDSRSAPGPAAVHVERCADRLFSVGAANPVTLSVRAPHTATLLLRDDAPAAMLASAQYLSLHGAGERTYTLTPRARGESTFGHVHVRSTGPWGLGTRDFRAGEPLTVRVDADISAVRVYEALARRGQLEELGVRTLRRHGEGTEFERVREAVPDDPLRYINWRATARTGRLMATELSPERDQPVIACLDHGRLMGVGAGPLTKFDHAINAALLLLHVALRTGDRAGLVAFADGVTATVEPRTGRTQLRRLLDAIAPLQPGEIESDYAAALTEVRVRQRRRALIAIFTDIVDRDQAAALIGQCTLLRRRHLPLVITVRDPAVVDIARSRPRTAAQVYARAVAAGIDADRADALRLLRAGGVDVIDADARTLSPRLVNRYLELKRRAAL</sequence>
<dbReference type="AlphaFoldDB" id="A0A2W5Z892"/>